<feature type="region of interest" description="Disordered" evidence="1">
    <location>
        <begin position="224"/>
        <end position="270"/>
    </location>
</feature>
<evidence type="ECO:0000313" key="3">
    <source>
        <dbReference type="Proteomes" id="UP000324632"/>
    </source>
</evidence>
<name>A0A5A9PJW6_9TELE</name>
<dbReference type="Proteomes" id="UP000324632">
    <property type="component" value="Chromosome 4"/>
</dbReference>
<comment type="caution">
    <text evidence="2">The sequence shown here is derived from an EMBL/GenBank/DDBJ whole genome shotgun (WGS) entry which is preliminary data.</text>
</comment>
<gene>
    <name evidence="2" type="ORF">E1301_Tti009154</name>
</gene>
<proteinExistence type="predicted"/>
<reference evidence="2 3" key="1">
    <citation type="journal article" date="2019" name="Mol. Ecol. Resour.">
        <title>Chromosome-level genome assembly of Triplophysa tibetana, a fish adapted to the harsh high-altitude environment of the Tibetan Plateau.</title>
        <authorList>
            <person name="Yang X."/>
            <person name="Liu H."/>
            <person name="Ma Z."/>
            <person name="Zou Y."/>
            <person name="Zou M."/>
            <person name="Mao Y."/>
            <person name="Li X."/>
            <person name="Wang H."/>
            <person name="Chen T."/>
            <person name="Wang W."/>
            <person name="Yang R."/>
        </authorList>
    </citation>
    <scope>NUCLEOTIDE SEQUENCE [LARGE SCALE GENOMIC DNA]</scope>
    <source>
        <strain evidence="2">TTIB1903HZAU</strain>
        <tissue evidence="2">Muscle</tissue>
    </source>
</reference>
<accession>A0A5A9PJW6</accession>
<feature type="compositionally biased region" description="Low complexity" evidence="1">
    <location>
        <begin position="233"/>
        <end position="245"/>
    </location>
</feature>
<protein>
    <submittedName>
        <fullName evidence="2">Uncharacterized protein</fullName>
    </submittedName>
</protein>
<evidence type="ECO:0000313" key="2">
    <source>
        <dbReference type="EMBL" id="KAA0722098.1"/>
    </source>
</evidence>
<organism evidence="2 3">
    <name type="scientific">Triplophysa tibetana</name>
    <dbReference type="NCBI Taxonomy" id="1572043"/>
    <lineage>
        <taxon>Eukaryota</taxon>
        <taxon>Metazoa</taxon>
        <taxon>Chordata</taxon>
        <taxon>Craniata</taxon>
        <taxon>Vertebrata</taxon>
        <taxon>Euteleostomi</taxon>
        <taxon>Actinopterygii</taxon>
        <taxon>Neopterygii</taxon>
        <taxon>Teleostei</taxon>
        <taxon>Ostariophysi</taxon>
        <taxon>Cypriniformes</taxon>
        <taxon>Nemacheilidae</taxon>
        <taxon>Triplophysa</taxon>
    </lineage>
</organism>
<sequence length="345" mass="36171">MINGLNGGLLTGVNGVNPVLMGGLNTPMLPGGPAVFGQPPLTQVGPGVGFPSYMLQQLPVGGVPFGLPNVGPQLTYPNFPPNVGLPYYLGGPPNQPIFPQQQQVGAGQNSGNTQMAPPGPLNRFKRSFLRRITARPPVSVTQVYQPQIGIFTSNSNEILHLNGLNGLTLAALGLGQAQGPSFFNPFMIQPQLPQVLNFNPSVPGPFLPPQINQLNPAQLPPLRQEQPVNRLGPNNAIPAQNPAQNGGNPGDPSVTAAPDYRGDRPGPGTVEVEVDHQDLGSLASNSDSDEIAAVSPLLRQLNPNQICRLLLTIFSMIEAPVPAPRTPAPVRTPIPSTIRAPATAG</sequence>
<keyword evidence="3" id="KW-1185">Reference proteome</keyword>
<dbReference type="EMBL" id="SOYY01000004">
    <property type="protein sequence ID" value="KAA0722098.1"/>
    <property type="molecule type" value="Genomic_DNA"/>
</dbReference>
<evidence type="ECO:0000256" key="1">
    <source>
        <dbReference type="SAM" id="MobiDB-lite"/>
    </source>
</evidence>
<dbReference type="AlphaFoldDB" id="A0A5A9PJW6"/>